<organism evidence="1 2">
    <name type="scientific">Aphis craccivora</name>
    <name type="common">Cowpea aphid</name>
    <dbReference type="NCBI Taxonomy" id="307492"/>
    <lineage>
        <taxon>Eukaryota</taxon>
        <taxon>Metazoa</taxon>
        <taxon>Ecdysozoa</taxon>
        <taxon>Arthropoda</taxon>
        <taxon>Hexapoda</taxon>
        <taxon>Insecta</taxon>
        <taxon>Pterygota</taxon>
        <taxon>Neoptera</taxon>
        <taxon>Paraneoptera</taxon>
        <taxon>Hemiptera</taxon>
        <taxon>Sternorrhyncha</taxon>
        <taxon>Aphidomorpha</taxon>
        <taxon>Aphidoidea</taxon>
        <taxon>Aphididae</taxon>
        <taxon>Aphidini</taxon>
        <taxon>Aphis</taxon>
        <taxon>Aphis</taxon>
    </lineage>
</organism>
<dbReference type="Proteomes" id="UP000478052">
    <property type="component" value="Unassembled WGS sequence"/>
</dbReference>
<accession>A0A6G0Z7W2</accession>
<evidence type="ECO:0000313" key="1">
    <source>
        <dbReference type="EMBL" id="KAF0766881.1"/>
    </source>
</evidence>
<reference evidence="1 2" key="1">
    <citation type="submission" date="2019-08" db="EMBL/GenBank/DDBJ databases">
        <title>Whole genome of Aphis craccivora.</title>
        <authorList>
            <person name="Voronova N.V."/>
            <person name="Shulinski R.S."/>
            <person name="Bandarenka Y.V."/>
            <person name="Zhorov D.G."/>
            <person name="Warner D."/>
        </authorList>
    </citation>
    <scope>NUCLEOTIDE SEQUENCE [LARGE SCALE GENOMIC DNA]</scope>
    <source>
        <strain evidence="1">180601</strain>
        <tissue evidence="1">Whole Body</tissue>
    </source>
</reference>
<dbReference type="AlphaFoldDB" id="A0A6G0Z7W2"/>
<evidence type="ECO:0000313" key="2">
    <source>
        <dbReference type="Proteomes" id="UP000478052"/>
    </source>
</evidence>
<proteinExistence type="predicted"/>
<dbReference type="EMBL" id="VUJU01001086">
    <property type="protein sequence ID" value="KAF0766881.1"/>
    <property type="molecule type" value="Genomic_DNA"/>
</dbReference>
<comment type="caution">
    <text evidence="1">The sequence shown here is derived from an EMBL/GenBank/DDBJ whole genome shotgun (WGS) entry which is preliminary data.</text>
</comment>
<protein>
    <submittedName>
        <fullName evidence="1">Uncharacterized protein</fullName>
    </submittedName>
</protein>
<keyword evidence="2" id="KW-1185">Reference proteome</keyword>
<gene>
    <name evidence="1" type="ORF">FWK35_00003804</name>
</gene>
<name>A0A6G0Z7W2_APHCR</name>
<sequence length="112" mass="12525">MMSTSMLGLVQSKPRPLWDSSDVSVFLHSDSIFGGFVFFGGHSVHGQGDEYLLILERSHFLFVDFFLCCLRRICKLQPVVDVCTWDVKRCVMPMSGVSGPYIRDSVDGSPAM</sequence>